<evidence type="ECO:0008006" key="4">
    <source>
        <dbReference type="Google" id="ProtNLM"/>
    </source>
</evidence>
<protein>
    <recommendedName>
        <fullName evidence="4">VCBS repeat-containing protein</fullName>
    </recommendedName>
</protein>
<evidence type="ECO:0000313" key="3">
    <source>
        <dbReference type="Proteomes" id="UP000622797"/>
    </source>
</evidence>
<dbReference type="Gene3D" id="2.130.10.130">
    <property type="entry name" value="Integrin alpha, N-terminal"/>
    <property type="match status" value="1"/>
</dbReference>
<dbReference type="EMBL" id="JABEXW010000128">
    <property type="protein sequence ID" value="KAF4970307.1"/>
    <property type="molecule type" value="Genomic_DNA"/>
</dbReference>
<name>A0A8H4XCT5_9HYPO</name>
<dbReference type="Pfam" id="PF13517">
    <property type="entry name" value="FG-GAP_3"/>
    <property type="match status" value="2"/>
</dbReference>
<evidence type="ECO:0000256" key="1">
    <source>
        <dbReference type="ARBA" id="ARBA00022729"/>
    </source>
</evidence>
<accession>A0A8H4XCT5</accession>
<dbReference type="InterPro" id="IPR028994">
    <property type="entry name" value="Integrin_alpha_N"/>
</dbReference>
<reference evidence="2" key="1">
    <citation type="journal article" date="2020" name="BMC Genomics">
        <title>Correction to: Identification and distribution of gene clusters required for synthesis of sphingolipid metabolism inhibitors in diverse species of the filamentous fungus Fusarium.</title>
        <authorList>
            <person name="Kim H.S."/>
            <person name="Lohmar J.M."/>
            <person name="Busman M."/>
            <person name="Brown D.W."/>
            <person name="Naumann T.A."/>
            <person name="Divon H.H."/>
            <person name="Lysoe E."/>
            <person name="Uhlig S."/>
            <person name="Proctor R.H."/>
        </authorList>
    </citation>
    <scope>NUCLEOTIDE SEQUENCE</scope>
    <source>
        <strain evidence="2">NRRL 20472</strain>
    </source>
</reference>
<dbReference type="SUPFAM" id="SSF69318">
    <property type="entry name" value="Integrin alpha N-terminal domain"/>
    <property type="match status" value="1"/>
</dbReference>
<evidence type="ECO:0000313" key="2">
    <source>
        <dbReference type="EMBL" id="KAF4970307.1"/>
    </source>
</evidence>
<dbReference type="OrthoDB" id="89086at2759"/>
<dbReference type="AlphaFoldDB" id="A0A8H4XCT5"/>
<proteinExistence type="predicted"/>
<reference evidence="2" key="2">
    <citation type="submission" date="2020-05" db="EMBL/GenBank/DDBJ databases">
        <authorList>
            <person name="Kim H.-S."/>
            <person name="Proctor R.H."/>
            <person name="Brown D.W."/>
        </authorList>
    </citation>
    <scope>NUCLEOTIDE SEQUENCE</scope>
    <source>
        <strain evidence="2">NRRL 20472</strain>
    </source>
</reference>
<comment type="caution">
    <text evidence="2">The sequence shown here is derived from an EMBL/GenBank/DDBJ whole genome shotgun (WGS) entry which is preliminary data.</text>
</comment>
<keyword evidence="1" id="KW-0732">Signal</keyword>
<dbReference type="Proteomes" id="UP000622797">
    <property type="component" value="Unassembled WGS sequence"/>
</dbReference>
<sequence length="244" mass="25784">MFRNAGGAPDEGANAGKVRWVSVGEIAAGVGGRGDQIRFADLDGDGWAEYIWVKDSGAVQAWWNNRFSSAGVNWGSAAGEEIATGIGDGAGVVFADMNGDGRADFIHLAPNGAAILYINQCRLASGGVGWWNWGIIAKGVGSRREIVRIVDLNGDGQADYVTVDEKTGGLNAWYNRGPSSGNWGTVESLVWWNSGSPIASGVSQLSTWSDSSMVRFGDLNGDGRDEYLYIGSEDASVYAFLNGC</sequence>
<gene>
    <name evidence="2" type="ORF">FSARC_2627</name>
</gene>
<organism evidence="2 3">
    <name type="scientific">Fusarium sarcochroum</name>
    <dbReference type="NCBI Taxonomy" id="1208366"/>
    <lineage>
        <taxon>Eukaryota</taxon>
        <taxon>Fungi</taxon>
        <taxon>Dikarya</taxon>
        <taxon>Ascomycota</taxon>
        <taxon>Pezizomycotina</taxon>
        <taxon>Sordariomycetes</taxon>
        <taxon>Hypocreomycetidae</taxon>
        <taxon>Hypocreales</taxon>
        <taxon>Nectriaceae</taxon>
        <taxon>Fusarium</taxon>
        <taxon>Fusarium lateritium species complex</taxon>
    </lineage>
</organism>
<keyword evidence="3" id="KW-1185">Reference proteome</keyword>
<dbReference type="InterPro" id="IPR013517">
    <property type="entry name" value="FG-GAP"/>
</dbReference>